<protein>
    <submittedName>
        <fullName evidence="4">DUF4041 domain-containing protein</fullName>
    </submittedName>
</protein>
<dbReference type="SMART" id="SM00974">
    <property type="entry name" value="T5orf172"/>
    <property type="match status" value="1"/>
</dbReference>
<sequence>MQVLLICVAVCSASAAIFFGLKYRAIVNRFRPVLSLEEEAERVRQHTEEIKASSAREIEDAKGAAVVAVSKAKAKAADLTVAYNKAKETYDRLQLEVSLLQSTSDDMSFGLYRPEYSFETSEKYKDELQKVYEQKKECIKNDKAAIYPSGWTVNNNLAEGKRMIKKQVKIMLRAFNGECDAAVARVSWNNATRMIERIQKSFDAMNLLGEVVKTRLSDPYLKLCLAELRLTHEYEMKKQEEKEKAREDRERMREEERAQKDFERAQREAAIEKAKAEKAIAAAHEALQTATGEHLEAIQIEIQVLEKRMADAQSKQDRAVSMSQLTRMGHVYVISNVGSFGENVFKVGMTRRLEPDDRIQELSGAAVPFGFDIHAMIFSNDAPGLETALHTKFADRRLNLVNPRKEYFRVTLDEISQFARSQGLDVEFVDTPEAKQYRESEAMRLKAKLDGEAPKAKADAFPEQLFAVVEDD</sequence>
<dbReference type="InterPro" id="IPR018306">
    <property type="entry name" value="Phage_T5_Orf172_DNA-bd"/>
</dbReference>
<dbReference type="Pfam" id="PF13250">
    <property type="entry name" value="SNIPE"/>
    <property type="match status" value="1"/>
</dbReference>
<dbReference type="EMBL" id="CP121196">
    <property type="protein sequence ID" value="XBH17616.1"/>
    <property type="molecule type" value="Genomic_DNA"/>
</dbReference>
<accession>A0AAU7DJV8</accession>
<keyword evidence="1" id="KW-0175">Coiled coil</keyword>
<reference evidence="4" key="1">
    <citation type="submission" date="2023-03" db="EMBL/GenBank/DDBJ databases">
        <title>Edaphobacter sp.</title>
        <authorList>
            <person name="Huber K.J."/>
            <person name="Papendorf J."/>
            <person name="Pilke C."/>
            <person name="Bunk B."/>
            <person name="Sproeer C."/>
            <person name="Pester M."/>
        </authorList>
    </citation>
    <scope>NUCLEOTIDE SEQUENCE</scope>
    <source>
        <strain evidence="4">DSM 110680</strain>
    </source>
</reference>
<gene>
    <name evidence="4" type="ORF">P8935_23995</name>
</gene>
<feature type="domain" description="Bacteriophage T5 Orf172 DNA-binding" evidence="3">
    <location>
        <begin position="339"/>
        <end position="422"/>
    </location>
</feature>
<feature type="region of interest" description="Disordered" evidence="2">
    <location>
        <begin position="237"/>
        <end position="262"/>
    </location>
</feature>
<proteinExistence type="predicted"/>
<evidence type="ECO:0000256" key="2">
    <source>
        <dbReference type="SAM" id="MobiDB-lite"/>
    </source>
</evidence>
<organism evidence="4">
    <name type="scientific">Telmatobacter sp. DSM 110680</name>
    <dbReference type="NCBI Taxonomy" id="3036704"/>
    <lineage>
        <taxon>Bacteria</taxon>
        <taxon>Pseudomonadati</taxon>
        <taxon>Acidobacteriota</taxon>
        <taxon>Terriglobia</taxon>
        <taxon>Terriglobales</taxon>
        <taxon>Acidobacteriaceae</taxon>
        <taxon>Telmatobacter</taxon>
    </lineage>
</organism>
<feature type="coiled-coil region" evidence="1">
    <location>
        <begin position="36"/>
        <end position="141"/>
    </location>
</feature>
<evidence type="ECO:0000313" key="4">
    <source>
        <dbReference type="EMBL" id="XBH17616.1"/>
    </source>
</evidence>
<dbReference type="InterPro" id="IPR025280">
    <property type="entry name" value="SNIPE"/>
</dbReference>
<evidence type="ECO:0000259" key="3">
    <source>
        <dbReference type="SMART" id="SM00974"/>
    </source>
</evidence>
<dbReference type="Pfam" id="PF10544">
    <property type="entry name" value="T5orf172"/>
    <property type="match status" value="1"/>
</dbReference>
<dbReference type="RefSeq" id="WP_348262840.1">
    <property type="nucleotide sequence ID" value="NZ_CP121196.1"/>
</dbReference>
<dbReference type="AlphaFoldDB" id="A0AAU7DJV8"/>
<evidence type="ECO:0000256" key="1">
    <source>
        <dbReference type="SAM" id="Coils"/>
    </source>
</evidence>
<name>A0AAU7DJV8_9BACT</name>